<feature type="non-terminal residue" evidence="1">
    <location>
        <position position="1"/>
    </location>
</feature>
<dbReference type="GO" id="GO:0020037">
    <property type="term" value="F:heme binding"/>
    <property type="evidence" value="ECO:0007669"/>
    <property type="project" value="InterPro"/>
</dbReference>
<evidence type="ECO:0000313" key="1">
    <source>
        <dbReference type="EMBL" id="KAE9397630.1"/>
    </source>
</evidence>
<gene>
    <name evidence="1" type="ORF">BT96DRAFT_788205</name>
</gene>
<dbReference type="GO" id="GO:0016705">
    <property type="term" value="F:oxidoreductase activity, acting on paired donors, with incorporation or reduction of molecular oxygen"/>
    <property type="evidence" value="ECO:0007669"/>
    <property type="project" value="InterPro"/>
</dbReference>
<dbReference type="Gene3D" id="1.10.630.10">
    <property type="entry name" value="Cytochrome P450"/>
    <property type="match status" value="1"/>
</dbReference>
<dbReference type="Proteomes" id="UP000799118">
    <property type="component" value="Unassembled WGS sequence"/>
</dbReference>
<keyword evidence="2" id="KW-1185">Reference proteome</keyword>
<dbReference type="AlphaFoldDB" id="A0A6A4HIW6"/>
<dbReference type="GO" id="GO:0005506">
    <property type="term" value="F:iron ion binding"/>
    <property type="evidence" value="ECO:0007669"/>
    <property type="project" value="InterPro"/>
</dbReference>
<reference evidence="1" key="1">
    <citation type="journal article" date="2019" name="Environ. Microbiol.">
        <title>Fungal ecological strategies reflected in gene transcription - a case study of two litter decomposers.</title>
        <authorList>
            <person name="Barbi F."/>
            <person name="Kohler A."/>
            <person name="Barry K."/>
            <person name="Baskaran P."/>
            <person name="Daum C."/>
            <person name="Fauchery L."/>
            <person name="Ihrmark K."/>
            <person name="Kuo A."/>
            <person name="LaButti K."/>
            <person name="Lipzen A."/>
            <person name="Morin E."/>
            <person name="Grigoriev I.V."/>
            <person name="Henrissat B."/>
            <person name="Lindahl B."/>
            <person name="Martin F."/>
        </authorList>
    </citation>
    <scope>NUCLEOTIDE SEQUENCE</scope>
    <source>
        <strain evidence="1">JB14</strain>
    </source>
</reference>
<name>A0A6A4HIW6_9AGAR</name>
<dbReference type="InterPro" id="IPR036396">
    <property type="entry name" value="Cyt_P450_sf"/>
</dbReference>
<sequence length="62" mass="7002">DTDSDILHLEVAGSQYIVLNSYDAAADLLDKRSSIYSSSWNRDLLLMSSGEDLKAHRKLFQQ</sequence>
<proteinExistence type="predicted"/>
<protein>
    <submittedName>
        <fullName evidence="1">Uncharacterized protein</fullName>
    </submittedName>
</protein>
<dbReference type="GO" id="GO:0004497">
    <property type="term" value="F:monooxygenase activity"/>
    <property type="evidence" value="ECO:0007669"/>
    <property type="project" value="InterPro"/>
</dbReference>
<evidence type="ECO:0000313" key="2">
    <source>
        <dbReference type="Proteomes" id="UP000799118"/>
    </source>
</evidence>
<dbReference type="EMBL" id="ML769494">
    <property type="protein sequence ID" value="KAE9397630.1"/>
    <property type="molecule type" value="Genomic_DNA"/>
</dbReference>
<organism evidence="1 2">
    <name type="scientific">Gymnopus androsaceus JB14</name>
    <dbReference type="NCBI Taxonomy" id="1447944"/>
    <lineage>
        <taxon>Eukaryota</taxon>
        <taxon>Fungi</taxon>
        <taxon>Dikarya</taxon>
        <taxon>Basidiomycota</taxon>
        <taxon>Agaricomycotina</taxon>
        <taxon>Agaricomycetes</taxon>
        <taxon>Agaricomycetidae</taxon>
        <taxon>Agaricales</taxon>
        <taxon>Marasmiineae</taxon>
        <taxon>Omphalotaceae</taxon>
        <taxon>Gymnopus</taxon>
    </lineage>
</organism>
<feature type="non-terminal residue" evidence="1">
    <location>
        <position position="62"/>
    </location>
</feature>
<accession>A0A6A4HIW6</accession>
<dbReference type="OrthoDB" id="1055148at2759"/>